<dbReference type="GO" id="GO:0005886">
    <property type="term" value="C:plasma membrane"/>
    <property type="evidence" value="ECO:0007669"/>
    <property type="project" value="UniProtKB-SubCell"/>
</dbReference>
<dbReference type="AlphaFoldDB" id="A0A1R4JIZ3"/>
<dbReference type="EC" id="4.2.2.29" evidence="7"/>
<name>A0A1R4JIZ3_9ACTN</name>
<dbReference type="HAMAP" id="MF_02065">
    <property type="entry name" value="MltG"/>
    <property type="match status" value="1"/>
</dbReference>
<evidence type="ECO:0000256" key="6">
    <source>
        <dbReference type="ARBA" id="ARBA00023316"/>
    </source>
</evidence>
<dbReference type="OrthoDB" id="9814591at2"/>
<dbReference type="GO" id="GO:0009252">
    <property type="term" value="P:peptidoglycan biosynthetic process"/>
    <property type="evidence" value="ECO:0007669"/>
    <property type="project" value="UniProtKB-UniRule"/>
</dbReference>
<gene>
    <name evidence="7" type="primary">mltG</name>
    <name evidence="8" type="ORF">FM114_07820</name>
</gene>
<feature type="site" description="Important for catalytic activity" evidence="7">
    <location>
        <position position="245"/>
    </location>
</feature>
<reference evidence="8 9" key="1">
    <citation type="submission" date="2017-02" db="EMBL/GenBank/DDBJ databases">
        <authorList>
            <person name="Peterson S.W."/>
        </authorList>
    </citation>
    <scope>NUCLEOTIDE SEQUENCE [LARGE SCALE GENOMIC DNA]</scope>
    <source>
        <strain evidence="8 9">LSP_Lj1</strain>
    </source>
</reference>
<evidence type="ECO:0000256" key="7">
    <source>
        <dbReference type="HAMAP-Rule" id="MF_02065"/>
    </source>
</evidence>
<evidence type="ECO:0000313" key="9">
    <source>
        <dbReference type="Proteomes" id="UP000188342"/>
    </source>
</evidence>
<dbReference type="Proteomes" id="UP000188342">
    <property type="component" value="Unassembled WGS sequence"/>
</dbReference>
<evidence type="ECO:0000313" key="8">
    <source>
        <dbReference type="EMBL" id="SJN32020.1"/>
    </source>
</evidence>
<keyword evidence="2 7" id="KW-0812">Transmembrane</keyword>
<sequence>MSGLFMDNNGNRDWKKIWYHGRSAFAVLLSLAVLFGGAWFVYDKASTAYTSYKTADDYAGEGVKEIVITIPEGSSGTDMGNLLVKNGVVKSRKAFLKAYAKNEKSKTIQAGTFKLRTEIPADRAVEMLVDPAYQVHNRVTVPESLRLKDQFALLSKKTKIPVAQFEAAAKNPQALGFPKYVKSVEGFLFPQTYEIGQKPTATSILKLMAKEYNAVAARQELVSGAEELDRTPAEIITVASILEAEAQEKDMPMVAGIIYNRLDQYMPLGLDSTSYYATNTPLGKPLPKDFTKIPSPYNTYLNTGLPPGPIGAPGEKAIKAALHPTKSDNLYWVTINYQTKETVFSSNKEDHDKAVDKFEAWCKTAKDKSGCPVS</sequence>
<keyword evidence="4 7" id="KW-0472">Membrane</keyword>
<proteinExistence type="inferred from homology"/>
<dbReference type="EMBL" id="FUKQ01000032">
    <property type="protein sequence ID" value="SJN32020.1"/>
    <property type="molecule type" value="Genomic_DNA"/>
</dbReference>
<evidence type="ECO:0000256" key="1">
    <source>
        <dbReference type="ARBA" id="ARBA00022475"/>
    </source>
</evidence>
<evidence type="ECO:0000256" key="2">
    <source>
        <dbReference type="ARBA" id="ARBA00022692"/>
    </source>
</evidence>
<dbReference type="InterPro" id="IPR003770">
    <property type="entry name" value="MLTG-like"/>
</dbReference>
<dbReference type="PANTHER" id="PTHR30518">
    <property type="entry name" value="ENDOLYTIC MUREIN TRANSGLYCOSYLASE"/>
    <property type="match status" value="1"/>
</dbReference>
<dbReference type="GO" id="GO:0071555">
    <property type="term" value="P:cell wall organization"/>
    <property type="evidence" value="ECO:0007669"/>
    <property type="project" value="UniProtKB-KW"/>
</dbReference>
<comment type="similarity">
    <text evidence="7">Belongs to the transglycosylase MltG family.</text>
</comment>
<evidence type="ECO:0000256" key="5">
    <source>
        <dbReference type="ARBA" id="ARBA00023239"/>
    </source>
</evidence>
<protein>
    <recommendedName>
        <fullName evidence="7">Endolytic murein transglycosylase</fullName>
        <ecNumber evidence="7">4.2.2.29</ecNumber>
    </recommendedName>
    <alternativeName>
        <fullName evidence="7">Peptidoglycan lytic transglycosylase</fullName>
    </alternativeName>
    <alternativeName>
        <fullName evidence="7">Peptidoglycan polymerization terminase</fullName>
    </alternativeName>
</protein>
<dbReference type="GO" id="GO:0008932">
    <property type="term" value="F:lytic endotransglycosylase activity"/>
    <property type="evidence" value="ECO:0007669"/>
    <property type="project" value="UniProtKB-UniRule"/>
</dbReference>
<dbReference type="PANTHER" id="PTHR30518:SF2">
    <property type="entry name" value="ENDOLYTIC MUREIN TRANSGLYCOSYLASE"/>
    <property type="match status" value="1"/>
</dbReference>
<dbReference type="STRING" id="1255658.FM114_07820"/>
<dbReference type="Pfam" id="PF02618">
    <property type="entry name" value="YceG"/>
    <property type="match status" value="1"/>
</dbReference>
<comment type="function">
    <text evidence="7">Functions as a peptidoglycan terminase that cleaves nascent peptidoglycan strands endolytically to terminate their elongation.</text>
</comment>
<keyword evidence="3 7" id="KW-1133">Transmembrane helix</keyword>
<keyword evidence="6 7" id="KW-0961">Cell wall biogenesis/degradation</keyword>
<dbReference type="NCBIfam" id="TIGR00247">
    <property type="entry name" value="endolytic transglycosylase MltG"/>
    <property type="match status" value="1"/>
</dbReference>
<dbReference type="Gene3D" id="3.30.1490.480">
    <property type="entry name" value="Endolytic murein transglycosylase"/>
    <property type="match status" value="1"/>
</dbReference>
<comment type="catalytic activity">
    <reaction evidence="7">
        <text>a peptidoglycan chain = a peptidoglycan chain with N-acetyl-1,6-anhydromuramyl-[peptide] at the reducing end + a peptidoglycan chain with N-acetylglucosamine at the non-reducing end.</text>
        <dbReference type="EC" id="4.2.2.29"/>
    </reaction>
</comment>
<organism evidence="8 9">
    <name type="scientific">Luteococcus japonicus LSP_Lj1</name>
    <dbReference type="NCBI Taxonomy" id="1255658"/>
    <lineage>
        <taxon>Bacteria</taxon>
        <taxon>Bacillati</taxon>
        <taxon>Actinomycetota</taxon>
        <taxon>Actinomycetes</taxon>
        <taxon>Propionibacteriales</taxon>
        <taxon>Propionibacteriaceae</taxon>
        <taxon>Luteococcus</taxon>
    </lineage>
</organism>
<keyword evidence="9" id="KW-1185">Reference proteome</keyword>
<keyword evidence="5 7" id="KW-0456">Lyase</keyword>
<evidence type="ECO:0000256" key="3">
    <source>
        <dbReference type="ARBA" id="ARBA00022989"/>
    </source>
</evidence>
<evidence type="ECO:0000256" key="4">
    <source>
        <dbReference type="ARBA" id="ARBA00023136"/>
    </source>
</evidence>
<dbReference type="RefSeq" id="WP_094764609.1">
    <property type="nucleotide sequence ID" value="NZ_FUKQ01000032.1"/>
</dbReference>
<feature type="transmembrane region" description="Helical" evidence="7">
    <location>
        <begin position="21"/>
        <end position="42"/>
    </location>
</feature>
<keyword evidence="1 7" id="KW-1003">Cell membrane</keyword>
<comment type="subcellular location">
    <subcellularLocation>
        <location evidence="7">Cell membrane</location>
        <topology evidence="7">Single-pass membrane protein</topology>
    </subcellularLocation>
</comment>
<accession>A0A1R4JIZ3</accession>